<dbReference type="FunFam" id="3.40.50.300:FF:000251">
    <property type="entry name" value="ABC transporter B family member 19"/>
    <property type="match status" value="1"/>
</dbReference>
<feature type="transmembrane region" description="Helical" evidence="10">
    <location>
        <begin position="851"/>
        <end position="872"/>
    </location>
</feature>
<evidence type="ECO:0000256" key="7">
    <source>
        <dbReference type="ARBA" id="ARBA00022840"/>
    </source>
</evidence>
<dbReference type="RefSeq" id="XP_056769027.1">
    <property type="nucleotide sequence ID" value="XM_056904920.1"/>
</dbReference>
<organism evidence="13 14">
    <name type="scientific">Penicillium daleae</name>
    <dbReference type="NCBI Taxonomy" id="63821"/>
    <lineage>
        <taxon>Eukaryota</taxon>
        <taxon>Fungi</taxon>
        <taxon>Dikarya</taxon>
        <taxon>Ascomycota</taxon>
        <taxon>Pezizomycotina</taxon>
        <taxon>Eurotiomycetes</taxon>
        <taxon>Eurotiomycetidae</taxon>
        <taxon>Eurotiales</taxon>
        <taxon>Aspergillaceae</taxon>
        <taxon>Penicillium</taxon>
    </lineage>
</organism>
<feature type="transmembrane region" description="Helical" evidence="10">
    <location>
        <begin position="203"/>
        <end position="221"/>
    </location>
</feature>
<dbReference type="SUPFAM" id="SSF52540">
    <property type="entry name" value="P-loop containing nucleoside triphosphate hydrolases"/>
    <property type="match status" value="2"/>
</dbReference>
<evidence type="ECO:0000259" key="11">
    <source>
        <dbReference type="PROSITE" id="PS50893"/>
    </source>
</evidence>
<dbReference type="InterPro" id="IPR003593">
    <property type="entry name" value="AAA+_ATPase"/>
</dbReference>
<reference evidence="13" key="1">
    <citation type="submission" date="2022-12" db="EMBL/GenBank/DDBJ databases">
        <authorList>
            <person name="Petersen C."/>
        </authorList>
    </citation>
    <scope>NUCLEOTIDE SEQUENCE</scope>
    <source>
        <strain evidence="13">IBT 16125</strain>
    </source>
</reference>
<feature type="non-terminal residue" evidence="13">
    <location>
        <position position="1"/>
    </location>
</feature>
<evidence type="ECO:0000256" key="10">
    <source>
        <dbReference type="SAM" id="Phobius"/>
    </source>
</evidence>
<keyword evidence="7" id="KW-0067">ATP-binding</keyword>
<dbReference type="SMART" id="SM00382">
    <property type="entry name" value="AAA"/>
    <property type="match status" value="2"/>
</dbReference>
<feature type="transmembrane region" description="Helical" evidence="10">
    <location>
        <begin position="748"/>
        <end position="775"/>
    </location>
</feature>
<dbReference type="CDD" id="cd18578">
    <property type="entry name" value="ABC_6TM_Pgp_ABCB1_D2_like"/>
    <property type="match status" value="1"/>
</dbReference>
<dbReference type="InterPro" id="IPR017871">
    <property type="entry name" value="ABC_transporter-like_CS"/>
</dbReference>
<dbReference type="Proteomes" id="UP001213681">
    <property type="component" value="Unassembled WGS sequence"/>
</dbReference>
<sequence>IDKAAEWKACSDEERQRIQCQTRMAREAKYGYWSLYRRRRRGDASHDGSYARLAHSKMQYSIGSNYSGAEQKQIVFGNLSSSFVGIETQSVETIEYQHLLRRYTLYFVYLGIGSLAAVTGSTFGFGYIGFRLTCKIRQAYFASVLRQNIAFYDHTGAGEIAARMTVNINAIQEGLSEKVGLTITGLATFVTALIIAFARSWRLALILLSVVAAIILTMGGVGKVMKRFQAQALETSSAGSTIAQEAMSSMRVISALSAQSHFEEKFTASMATSDGYELKWRAALGVLVAMMMFIMVTQYALAFWKGYQFLQNGEITISRLLTTIMASMIAGISFGHIAPHLGSFGAAAEASDKVFGLIDRESPIDPGSMQGRRLSHVNGSITFQDVTHWYPASQEGHPVLNRFSLHIPAGKTTAVVGPSGSGKSTLVALLMRFYLPAKGDILIDGHDIEKLNVRWWRQQVALVSQEPVLFSTTIFDNIAYGLKGDEHDKLDHESRQQQVTDAAIAANAHEFICSLPKGYDTLVGEGGMLLSGGQKQRIAIARALVSNPRILLLDEATAALDSISELSVQSALDTMVRGRTTIVIAHRLSTIQKADHIVVMADGQIVEQGTHEELSIQRGMYFSMIQAQQLQEAQSQELAESDRLSVSLSGKEESKKADEFRSSFLETRLSSSDEKAVHEAEKKQPKTSRGLLSFIWSMSMPELYITLGGFVSAAFAGCVYPILGILFGNVVFALTPSSHGSSSHTVTFWSGMLFMLGMMALVFYTLQGVAFAITAARLISRSRSRAFSAVLRQDISFFDSNAETSGALVSFVTTDIQAIAGISGATQGAVVNFVWTLIASIVIACSFGGKLAVVCISTMPLLLFCGFLRTWILTRLERRTRQGTTASALACEAINAIRTVAALAREPALSQSYRETLLTQEPKYLRDMIQSAFLYALSQSLSLFAMGLAFWYGGTLIAHGVYTVKQFFICFVSVIWGSQAAAGIFSFANEIGSARQAAERLQELLSGTPAIDSWSPVGLQDEIQGDIELREVHFRYPGRPEQPVLRGVSLKAKLGELVAVVGASGSGKSSIFALLERFYDSDSGTVAVDGRPVSQYHLQHYRRQIGLVSQETVLFSGTIWDNIVAGLDQVNRDEVIQVCKDANIHDFIISLPEDFSTFVGAKGCLLSGGQRQRLAIARALLRRPKILLLDEATSALDSETELAVQQAIDRAAHGRTTIAIAHRLSTIQHANWIYVLDRGRVVEEGTHTELMRARGRYWNLAQATATSS</sequence>
<dbReference type="GO" id="GO:0015421">
    <property type="term" value="F:ABC-type oligopeptide transporter activity"/>
    <property type="evidence" value="ECO:0007669"/>
    <property type="project" value="TreeGrafter"/>
</dbReference>
<evidence type="ECO:0000313" key="14">
    <source>
        <dbReference type="Proteomes" id="UP001213681"/>
    </source>
</evidence>
<dbReference type="CDD" id="cd03249">
    <property type="entry name" value="ABC_MTABC3_MDL1_MDL2"/>
    <property type="match status" value="2"/>
</dbReference>
<keyword evidence="9 10" id="KW-0472">Membrane</keyword>
<feature type="transmembrane region" description="Helical" evidence="10">
    <location>
        <begin position="703"/>
        <end position="728"/>
    </location>
</feature>
<dbReference type="Gene3D" id="3.40.50.300">
    <property type="entry name" value="P-loop containing nucleotide triphosphate hydrolases"/>
    <property type="match status" value="2"/>
</dbReference>
<keyword evidence="8 10" id="KW-1133">Transmembrane helix</keyword>
<dbReference type="InterPro" id="IPR027417">
    <property type="entry name" value="P-loop_NTPase"/>
</dbReference>
<dbReference type="FunFam" id="3.40.50.300:FF:000913">
    <property type="entry name" value="ABC multidrug transporter SitT"/>
    <property type="match status" value="1"/>
</dbReference>
<dbReference type="PANTHER" id="PTHR43394:SF11">
    <property type="entry name" value="ATP-BINDING CASSETTE TRANSPORTER"/>
    <property type="match status" value="1"/>
</dbReference>
<dbReference type="CDD" id="cd18577">
    <property type="entry name" value="ABC_6TM_Pgp_ABCB1_D1_like"/>
    <property type="match status" value="1"/>
</dbReference>
<comment type="subcellular location">
    <subcellularLocation>
        <location evidence="1">Membrane</location>
        <topology evidence="1">Multi-pass membrane protein</topology>
    </subcellularLocation>
</comment>
<evidence type="ECO:0000256" key="8">
    <source>
        <dbReference type="ARBA" id="ARBA00022989"/>
    </source>
</evidence>
<dbReference type="AlphaFoldDB" id="A0AAD6G5W5"/>
<dbReference type="GO" id="GO:0090374">
    <property type="term" value="P:oligopeptide export from mitochondrion"/>
    <property type="evidence" value="ECO:0007669"/>
    <property type="project" value="TreeGrafter"/>
</dbReference>
<comment type="similarity">
    <text evidence="2">Belongs to the ABC transporter superfamily. ABCB family. Multidrug resistance exporter (TC 3.A.1.201) subfamily.</text>
</comment>
<proteinExistence type="inferred from homology"/>
<feature type="domain" description="ABC transporter" evidence="11">
    <location>
        <begin position="1027"/>
        <end position="1263"/>
    </location>
</feature>
<keyword evidence="3" id="KW-0813">Transport</keyword>
<feature type="transmembrane region" description="Helical" evidence="10">
    <location>
        <begin position="932"/>
        <end position="954"/>
    </location>
</feature>
<gene>
    <name evidence="13" type="ORF">N7458_001537</name>
</gene>
<feature type="transmembrane region" description="Helical" evidence="10">
    <location>
        <begin position="106"/>
        <end position="130"/>
    </location>
</feature>
<feature type="domain" description="ABC transmembrane type-1" evidence="12">
    <location>
        <begin position="707"/>
        <end position="993"/>
    </location>
</feature>
<comment type="caution">
    <text evidence="13">The sequence shown here is derived from an EMBL/GenBank/DDBJ whole genome shotgun (WGS) entry which is preliminary data.</text>
</comment>
<evidence type="ECO:0000256" key="3">
    <source>
        <dbReference type="ARBA" id="ARBA00022448"/>
    </source>
</evidence>
<evidence type="ECO:0000256" key="2">
    <source>
        <dbReference type="ARBA" id="ARBA00007577"/>
    </source>
</evidence>
<dbReference type="InterPro" id="IPR003439">
    <property type="entry name" value="ABC_transporter-like_ATP-bd"/>
</dbReference>
<evidence type="ECO:0000256" key="6">
    <source>
        <dbReference type="ARBA" id="ARBA00022741"/>
    </source>
</evidence>
<dbReference type="InterPro" id="IPR039421">
    <property type="entry name" value="Type_1_exporter"/>
</dbReference>
<evidence type="ECO:0000313" key="13">
    <source>
        <dbReference type="EMBL" id="KAJ5459985.1"/>
    </source>
</evidence>
<dbReference type="GO" id="GO:0016887">
    <property type="term" value="F:ATP hydrolysis activity"/>
    <property type="evidence" value="ECO:0007669"/>
    <property type="project" value="InterPro"/>
</dbReference>
<dbReference type="GeneID" id="81595163"/>
<dbReference type="PROSITE" id="PS00211">
    <property type="entry name" value="ABC_TRANSPORTER_1"/>
    <property type="match status" value="2"/>
</dbReference>
<feature type="transmembrane region" description="Helical" evidence="10">
    <location>
        <begin position="966"/>
        <end position="988"/>
    </location>
</feature>
<dbReference type="GO" id="GO:0005743">
    <property type="term" value="C:mitochondrial inner membrane"/>
    <property type="evidence" value="ECO:0007669"/>
    <property type="project" value="TreeGrafter"/>
</dbReference>
<dbReference type="SUPFAM" id="SSF90123">
    <property type="entry name" value="ABC transporter transmembrane region"/>
    <property type="match status" value="2"/>
</dbReference>
<accession>A0AAD6G5W5</accession>
<keyword evidence="4 10" id="KW-0812">Transmembrane</keyword>
<feature type="domain" description="ABC transporter" evidence="11">
    <location>
        <begin position="381"/>
        <end position="627"/>
    </location>
</feature>
<evidence type="ECO:0000256" key="5">
    <source>
        <dbReference type="ARBA" id="ARBA00022737"/>
    </source>
</evidence>
<reference evidence="13" key="2">
    <citation type="journal article" date="2023" name="IMA Fungus">
        <title>Comparative genomic study of the Penicillium genus elucidates a diverse pangenome and 15 lateral gene transfer events.</title>
        <authorList>
            <person name="Petersen C."/>
            <person name="Sorensen T."/>
            <person name="Nielsen M.R."/>
            <person name="Sondergaard T.E."/>
            <person name="Sorensen J.L."/>
            <person name="Fitzpatrick D.A."/>
            <person name="Frisvad J.C."/>
            <person name="Nielsen K.L."/>
        </authorList>
    </citation>
    <scope>NUCLEOTIDE SEQUENCE</scope>
    <source>
        <strain evidence="13">IBT 16125</strain>
    </source>
</reference>
<dbReference type="PANTHER" id="PTHR43394">
    <property type="entry name" value="ATP-DEPENDENT PERMEASE MDL1, MITOCHONDRIAL"/>
    <property type="match status" value="1"/>
</dbReference>
<feature type="transmembrane region" description="Helical" evidence="10">
    <location>
        <begin position="316"/>
        <end position="334"/>
    </location>
</feature>
<evidence type="ECO:0000259" key="12">
    <source>
        <dbReference type="PROSITE" id="PS50929"/>
    </source>
</evidence>
<keyword evidence="14" id="KW-1185">Reference proteome</keyword>
<dbReference type="InterPro" id="IPR036640">
    <property type="entry name" value="ABC1_TM_sf"/>
</dbReference>
<evidence type="ECO:0000256" key="9">
    <source>
        <dbReference type="ARBA" id="ARBA00023136"/>
    </source>
</evidence>
<keyword evidence="6" id="KW-0547">Nucleotide-binding</keyword>
<feature type="transmembrane region" description="Helical" evidence="10">
    <location>
        <begin position="179"/>
        <end position="197"/>
    </location>
</feature>
<dbReference type="GO" id="GO:0005524">
    <property type="term" value="F:ATP binding"/>
    <property type="evidence" value="ECO:0007669"/>
    <property type="project" value="UniProtKB-KW"/>
</dbReference>
<dbReference type="PROSITE" id="PS50929">
    <property type="entry name" value="ABC_TM1F"/>
    <property type="match status" value="2"/>
</dbReference>
<dbReference type="EMBL" id="JAPVEA010000002">
    <property type="protein sequence ID" value="KAJ5459985.1"/>
    <property type="molecule type" value="Genomic_DNA"/>
</dbReference>
<dbReference type="InterPro" id="IPR011527">
    <property type="entry name" value="ABC1_TM_dom"/>
</dbReference>
<feature type="transmembrane region" description="Helical" evidence="10">
    <location>
        <begin position="282"/>
        <end position="304"/>
    </location>
</feature>
<protein>
    <submittedName>
        <fullName evidence="13">Uncharacterized protein</fullName>
    </submittedName>
</protein>
<evidence type="ECO:0000256" key="4">
    <source>
        <dbReference type="ARBA" id="ARBA00022692"/>
    </source>
</evidence>
<name>A0AAD6G5W5_9EURO</name>
<dbReference type="PROSITE" id="PS50893">
    <property type="entry name" value="ABC_TRANSPORTER_2"/>
    <property type="match status" value="2"/>
</dbReference>
<dbReference type="Gene3D" id="1.20.1560.10">
    <property type="entry name" value="ABC transporter type 1, transmembrane domain"/>
    <property type="match status" value="1"/>
</dbReference>
<evidence type="ECO:0000256" key="1">
    <source>
        <dbReference type="ARBA" id="ARBA00004141"/>
    </source>
</evidence>
<keyword evidence="5" id="KW-0677">Repeat</keyword>
<dbReference type="Pfam" id="PF00005">
    <property type="entry name" value="ABC_tran"/>
    <property type="match status" value="2"/>
</dbReference>
<dbReference type="Pfam" id="PF00664">
    <property type="entry name" value="ABC_membrane"/>
    <property type="match status" value="2"/>
</dbReference>
<feature type="domain" description="ABC transmembrane type-1" evidence="12">
    <location>
        <begin position="74"/>
        <end position="346"/>
    </location>
</feature>